<reference evidence="2 3" key="1">
    <citation type="submission" date="2017-11" db="EMBL/GenBank/DDBJ databases">
        <authorList>
            <person name="Han C.G."/>
        </authorList>
    </citation>
    <scope>NUCLEOTIDE SEQUENCE [LARGE SCALE GENOMIC DNA]</scope>
    <source>
        <strain evidence="2">CFBP6411</strain>
    </source>
</reference>
<accession>A0A2K4WIL8</accession>
<gene>
    <name evidence="2" type="ORF">CFBP6411_04386</name>
</gene>
<evidence type="ECO:0000259" key="1">
    <source>
        <dbReference type="Pfam" id="PF13166"/>
    </source>
</evidence>
<dbReference type="RefSeq" id="WP_231994258.1">
    <property type="nucleotide sequence ID" value="NZ_LT963408.1"/>
</dbReference>
<dbReference type="Proteomes" id="UP000238093">
    <property type="component" value="Chromosome I"/>
</dbReference>
<protein>
    <recommendedName>
        <fullName evidence="1">Protein CR006 P-loop domain-containing protein</fullName>
    </recommendedName>
</protein>
<proteinExistence type="predicted"/>
<dbReference type="EMBL" id="LT963408">
    <property type="protein sequence ID" value="SOS35743.1"/>
    <property type="molecule type" value="Genomic_DNA"/>
</dbReference>
<evidence type="ECO:0000313" key="2">
    <source>
        <dbReference type="EMBL" id="SOS35743.1"/>
    </source>
</evidence>
<evidence type="ECO:0000313" key="3">
    <source>
        <dbReference type="Proteomes" id="UP000238093"/>
    </source>
</evidence>
<feature type="domain" description="Protein CR006 P-loop" evidence="1">
    <location>
        <begin position="20"/>
        <end position="241"/>
    </location>
</feature>
<dbReference type="Pfam" id="PF13166">
    <property type="entry name" value="AAA_13"/>
    <property type="match status" value="1"/>
</dbReference>
<name>A0A2K4WIL8_9PSED</name>
<organism evidence="2 3">
    <name type="scientific">Pseudomonas syringae group genomosp. 3</name>
    <dbReference type="NCBI Taxonomy" id="251701"/>
    <lineage>
        <taxon>Bacteria</taxon>
        <taxon>Pseudomonadati</taxon>
        <taxon>Pseudomonadota</taxon>
        <taxon>Gammaproteobacteria</taxon>
        <taxon>Pseudomonadales</taxon>
        <taxon>Pseudomonadaceae</taxon>
        <taxon>Pseudomonas</taxon>
    </lineage>
</organism>
<dbReference type="InterPro" id="IPR026866">
    <property type="entry name" value="CR006_AAA"/>
</dbReference>
<sequence>MIKNLILRGVSSYSPVLNSQIGPLTKVNMFYGHNGTGKTTIGNYLQDPSDLLYHQCQTHPASADREVLVYNHTFMEANFQASSQPGIFTLNEGNIEAEKEPKVAELALKQLLTAHQAEVLAGNAFSESQKANKADMLDQLWALRKPFDTGPLRYCLVGPNTKERLGDKLREIALVPSTENFAGLAAEAEQLQSAGDAELPSIPAFRFAEGEAETSPLLSEVISGSGDSYLSALISDLGNSD</sequence>
<dbReference type="AlphaFoldDB" id="A0A2K4WIL8"/>